<name>X1B3I4_9ZZZZ</name>
<comment type="caution">
    <text evidence="1">The sequence shown here is derived from an EMBL/GenBank/DDBJ whole genome shotgun (WGS) entry which is preliminary data.</text>
</comment>
<protein>
    <submittedName>
        <fullName evidence="1">Uncharacterized protein</fullName>
    </submittedName>
</protein>
<dbReference type="EMBL" id="BART01011928">
    <property type="protein sequence ID" value="GAG89570.1"/>
    <property type="molecule type" value="Genomic_DNA"/>
</dbReference>
<proteinExistence type="predicted"/>
<evidence type="ECO:0000313" key="1">
    <source>
        <dbReference type="EMBL" id="GAG89570.1"/>
    </source>
</evidence>
<organism evidence="1">
    <name type="scientific">marine sediment metagenome</name>
    <dbReference type="NCBI Taxonomy" id="412755"/>
    <lineage>
        <taxon>unclassified sequences</taxon>
        <taxon>metagenomes</taxon>
        <taxon>ecological metagenomes</taxon>
    </lineage>
</organism>
<sequence>MDYTKWKSGLHEKLGRWPDPELRHSVDQAKRFRLVCPYCMKHKRTCPVCAGVI</sequence>
<reference evidence="1" key="1">
    <citation type="journal article" date="2014" name="Front. Microbiol.">
        <title>High frequency of phylogenetically diverse reductive dehalogenase-homologous genes in deep subseafloor sedimentary metagenomes.</title>
        <authorList>
            <person name="Kawai M."/>
            <person name="Futagami T."/>
            <person name="Toyoda A."/>
            <person name="Takaki Y."/>
            <person name="Nishi S."/>
            <person name="Hori S."/>
            <person name="Arai W."/>
            <person name="Tsubouchi T."/>
            <person name="Morono Y."/>
            <person name="Uchiyama I."/>
            <person name="Ito T."/>
            <person name="Fujiyama A."/>
            <person name="Inagaki F."/>
            <person name="Takami H."/>
        </authorList>
    </citation>
    <scope>NUCLEOTIDE SEQUENCE</scope>
    <source>
        <strain evidence="1">Expedition CK06-06</strain>
    </source>
</reference>
<gene>
    <name evidence="1" type="ORF">S01H4_25154</name>
</gene>
<dbReference type="AlphaFoldDB" id="X1B3I4"/>
<accession>X1B3I4</accession>